<sequence length="138" mass="14230">MTTLIRQLASFFRVPERVALLFTGRSDGTAAPVGPDNPLPVTGKVASDAETVTRADFAPQLIGPGTNQPLAVPPGANRAMLRVSSGVARMGFTNADGAPELGVGAAMEDVRGAQLTALRVTVSAGGLVRVDYDQVTRA</sequence>
<name>A0ACC6KPL8_9DEIO</name>
<protein>
    <submittedName>
        <fullName evidence="1">Uncharacterized protein</fullName>
    </submittedName>
</protein>
<reference evidence="1" key="1">
    <citation type="submission" date="2023-07" db="EMBL/GenBank/DDBJ databases">
        <title>Sorghum-associated microbial communities from plants grown in Nebraska, USA.</title>
        <authorList>
            <person name="Schachtman D."/>
        </authorList>
    </citation>
    <scope>NUCLEOTIDE SEQUENCE</scope>
    <source>
        <strain evidence="1">BE73</strain>
    </source>
</reference>
<keyword evidence="2" id="KW-1185">Reference proteome</keyword>
<dbReference type="EMBL" id="JAVDTP010000028">
    <property type="protein sequence ID" value="MDR6754391.1"/>
    <property type="molecule type" value="Genomic_DNA"/>
</dbReference>
<comment type="caution">
    <text evidence="1">The sequence shown here is derived from an EMBL/GenBank/DDBJ whole genome shotgun (WGS) entry which is preliminary data.</text>
</comment>
<evidence type="ECO:0000313" key="1">
    <source>
        <dbReference type="EMBL" id="MDR6754391.1"/>
    </source>
</evidence>
<accession>A0ACC6KPL8</accession>
<gene>
    <name evidence="1" type="ORF">J2Y01_004927</name>
</gene>
<organism evidence="1 2">
    <name type="scientific">Deinococcus soli</name>
    <name type="common">ex Cha et al. 2016</name>
    <dbReference type="NCBI Taxonomy" id="1309411"/>
    <lineage>
        <taxon>Bacteria</taxon>
        <taxon>Thermotogati</taxon>
        <taxon>Deinococcota</taxon>
        <taxon>Deinococci</taxon>
        <taxon>Deinococcales</taxon>
        <taxon>Deinococcaceae</taxon>
        <taxon>Deinococcus</taxon>
    </lineage>
</organism>
<proteinExistence type="predicted"/>
<evidence type="ECO:0000313" key="2">
    <source>
        <dbReference type="Proteomes" id="UP001252370"/>
    </source>
</evidence>
<dbReference type="Proteomes" id="UP001252370">
    <property type="component" value="Unassembled WGS sequence"/>
</dbReference>